<feature type="domain" description="Alpha-2-macroglobulin bait region" evidence="4">
    <location>
        <begin position="1029"/>
        <end position="1205"/>
    </location>
</feature>
<keyword evidence="3" id="KW-0732">Signal</keyword>
<dbReference type="RefSeq" id="WP_106513061.1">
    <property type="nucleotide sequence ID" value="NZ_PXYI01000003.1"/>
</dbReference>
<dbReference type="Pfam" id="PF01835">
    <property type="entry name" value="MG2"/>
    <property type="match status" value="1"/>
</dbReference>
<protein>
    <submittedName>
        <fullName evidence="6">Alpha-2-macroglobulin</fullName>
    </submittedName>
</protein>
<feature type="chain" id="PRO_5015195759" evidence="3">
    <location>
        <begin position="22"/>
        <end position="1931"/>
    </location>
</feature>
<proteinExistence type="inferred from homology"/>
<dbReference type="EMBL" id="PXYI01000003">
    <property type="protein sequence ID" value="PSJ40908.1"/>
    <property type="molecule type" value="Genomic_DNA"/>
</dbReference>
<comment type="similarity">
    <text evidence="1">Belongs to the protease inhibitor I39 (alpha-2-macroglobulin) family. Bacterial alpha-2-macroglobulin subfamily.</text>
</comment>
<dbReference type="GO" id="GO:0004866">
    <property type="term" value="F:endopeptidase inhibitor activity"/>
    <property type="evidence" value="ECO:0007669"/>
    <property type="project" value="InterPro"/>
</dbReference>
<evidence type="ECO:0000313" key="7">
    <source>
        <dbReference type="Proteomes" id="UP000241167"/>
    </source>
</evidence>
<dbReference type="SMART" id="SM01359">
    <property type="entry name" value="A2M_N_2"/>
    <property type="match status" value="1"/>
</dbReference>
<dbReference type="PANTHER" id="PTHR40094">
    <property type="entry name" value="ALPHA-2-MACROGLOBULIN HOMOLOG"/>
    <property type="match status" value="1"/>
</dbReference>
<name>A0A2P7QSF4_9SPHN</name>
<feature type="domain" description="Alpha-2-macroglobulin" evidence="5">
    <location>
        <begin position="1267"/>
        <end position="1357"/>
    </location>
</feature>
<reference evidence="6 7" key="1">
    <citation type="submission" date="2018-03" db="EMBL/GenBank/DDBJ databases">
        <title>The draft genome of Sphingosinicella sp. GL-C-18.</title>
        <authorList>
            <person name="Liu L."/>
            <person name="Li L."/>
            <person name="Liang L."/>
            <person name="Zhang X."/>
            <person name="Wang T."/>
        </authorList>
    </citation>
    <scope>NUCLEOTIDE SEQUENCE [LARGE SCALE GENOMIC DNA]</scope>
    <source>
        <strain evidence="6 7">GL-C-18</strain>
    </source>
</reference>
<evidence type="ECO:0000256" key="1">
    <source>
        <dbReference type="ARBA" id="ARBA00010556"/>
    </source>
</evidence>
<evidence type="ECO:0000313" key="6">
    <source>
        <dbReference type="EMBL" id="PSJ40908.1"/>
    </source>
</evidence>
<evidence type="ECO:0000259" key="5">
    <source>
        <dbReference type="SMART" id="SM01360"/>
    </source>
</evidence>
<keyword evidence="7" id="KW-1185">Reference proteome</keyword>
<dbReference type="InterPro" id="IPR011625">
    <property type="entry name" value="A2M_N_BRD"/>
</dbReference>
<comment type="caution">
    <text evidence="6">The sequence shown here is derived from an EMBL/GenBank/DDBJ whole genome shotgun (WGS) entry which is preliminary data.</text>
</comment>
<dbReference type="InterPro" id="IPR002890">
    <property type="entry name" value="MG2"/>
</dbReference>
<evidence type="ECO:0000259" key="4">
    <source>
        <dbReference type="SMART" id="SM01359"/>
    </source>
</evidence>
<dbReference type="InterPro" id="IPR041246">
    <property type="entry name" value="Bact_MG10"/>
</dbReference>
<dbReference type="PANTHER" id="PTHR40094:SF1">
    <property type="entry name" value="UBIQUITIN DOMAIN-CONTAINING PROTEIN"/>
    <property type="match status" value="1"/>
</dbReference>
<accession>A0A2P7QSF4</accession>
<dbReference type="Pfam" id="PF11974">
    <property type="entry name" value="bMG3"/>
    <property type="match status" value="1"/>
</dbReference>
<dbReference type="Pfam" id="PF07703">
    <property type="entry name" value="A2M_BRD"/>
    <property type="match status" value="1"/>
</dbReference>
<dbReference type="InterPro" id="IPR051802">
    <property type="entry name" value="YfhM-like"/>
</dbReference>
<dbReference type="Pfam" id="PF00207">
    <property type="entry name" value="A2M"/>
    <property type="match status" value="1"/>
</dbReference>
<dbReference type="OrthoDB" id="9767116at2"/>
<organism evidence="6 7">
    <name type="scientific">Allosphingosinicella deserti</name>
    <dbReference type="NCBI Taxonomy" id="2116704"/>
    <lineage>
        <taxon>Bacteria</taxon>
        <taxon>Pseudomonadati</taxon>
        <taxon>Pseudomonadota</taxon>
        <taxon>Alphaproteobacteria</taxon>
        <taxon>Sphingomonadales</taxon>
        <taxon>Sphingomonadaceae</taxon>
        <taxon>Allosphingosinicella</taxon>
    </lineage>
</organism>
<evidence type="ECO:0000256" key="2">
    <source>
        <dbReference type="SAM" id="MobiDB-lite"/>
    </source>
</evidence>
<sequence length="1931" mass="207771">MRSWLVRVGFLLALVPIMASADTPPSVVFAEPGTDGSAITRFTLRFSEPMVPLGQGLSGRPPIRMECKVEGKGRWVDPATYVWDFDKALPGDTTCTASLRDGLETLDGNRVGGTQRFEIDSGGPSPSAIMTGSYGDNVEEDQAFIVAVNGPVDRRSIVQHVYCTVDGIGERIPVDLLPADTPRRILSEMGSRWRAESFLENAGLPSPLPANAKERDAALANVVALKCRRPLPPGRDMALVWGKDVRSPSGRIVGKESRHDYVVRDAFSARLTCSRVNAQAGCNPLEPIRVRFTAEVPRAKALSLRLDLGNGKLLAPIDSGREATLSDVSFKPLLTPAVTAKLVIPEDVRDESGRALANARRFPLAFQISATPPLVKFASPFGILEAKEGGVLPVTVRGVEADLQPKMVGIGGASARIDADDRTIADWLRKVAKAQEDDIRDEGTEEKPKEVNYTGTASILNGAAGASAMNVPLPGKGKEFEVVGVPLGKPGFYVVELASPELGRVLLGRPATRYVSAAALVTDMVVHFKWGRAGSLAWVTSLSEGKPVSGAAIRVTDSCSGDQLAAGVTDKKGRLAIAGGLPSPTSRSGCEDIGDSAPPLMISARKNDDFSFTLTHWGDGISPDDFELPYGWSEPEPILHSILDRTLLRAGETVHMKHVYRMPTPTGFRSGGSLSGTLELTHSGSDTTYSMPLSLDEGGLGESEWAPPKGAPSGDYQVRVRVGPPPAASADGDEETRDDRRTIYTGQSIRVEDYRLPTMRASVSGPGTPSVRPRQLPLDLYVGYLSGGGARSAAVKLRTAWSMFTDAPDGWEDWTFGGRKVVEGTVPLDEDGSDGGETRLPDAATIPLTLDTAGALRTPLEMPGLEEDASLTVEMDYQDANGETLTASTRVPIYASAVRLGIKSDSWVQRAGDMRLKVAALTIGGRPIRGQKVAIALYTREILSARRRLIGGFYAYDNVVETKRIAADCSGITDDHGLVRCRLDPGVSGEVIAVATTSDTLGNEARAVTSMYLAGEDEWWFGGDNGDRMDIIADAKSYRSGDTARIQVRMPFRKATALVTVEREGVLSSFVTEISGKDPTISVPLAGSYAPDVYVSVMAVRGRVSSWRVWLAELAREWNIPFLKQVANPTALVDLAKPSYRIGMTKLKVGWEAHTLKVAVRADKERYHVRDTARAVVQVLGPNGKPPAADAEIAFAAVDEALMVLSPNDTWNLLDAMMGERPLSVLTSTAQMQVVGKRHYGRKAVAAGGGGGGSDMSDFTRTEFKPVLLWRGRVKLDDKGRAAIDVPLVDSLSAYRLVAIATSGGDLFGTGVARIRTVQDLTLYSGLPPLVRSGDEYGATFTLRNGTDKPMEVTASAAVDGKISVGGPQTVIVPAGGATPVTWRLTAPENVDTLRWTVSARTTDGRSADRIQVDEQVIPAVPVETWAATYLRVGGVPFSVMPPAGALPGRGSIEVALSDSPSPSLAGVRAYMQVYPFTCFEQRLSKAVVLDDKAAWARQMDELPGYMTQEGLLRYWPSQQLSGSIALTAYALSITADAGYEWPIERRMRLLEAMKAVVNGRLSDDNEGPSDMRLLRMQALAALARNGEATAEMIGQVAIPVADMPTAMLADWLITLDRVKGAPPQRRAAAESALRSRIVYEGTRLDIVDKARSPWWMMVSDDEMAMKALLAAIGRRGWEADAPRMMIGVALRQHRGHWDTTPANAWGTVAARRFDAVYPRAASGTTSGRLGSQTFTRAWVPSLPGKAPARPDPMVFALPARPSSLLLSHSAAPNPWATISVKAAVPLTAPAFEGYRVSRQVSFLERKQPGKLSAGDVLRVRIEVDAPVDRTWVVVEDPIPSGASVISGGGGQSALLASQGRGEGWWPSYIERTHEAWRAYFGWLPKGRTSVEYVVRVNNSGRFQLPPTRVEAMYSPEIHAALPNRLLVVEP</sequence>
<dbReference type="Pfam" id="PF17973">
    <property type="entry name" value="bMG10"/>
    <property type="match status" value="1"/>
</dbReference>
<feature type="signal peptide" evidence="3">
    <location>
        <begin position="1"/>
        <end position="21"/>
    </location>
</feature>
<dbReference type="InterPro" id="IPR021868">
    <property type="entry name" value="Alpha_2_Macroglob_MG3"/>
</dbReference>
<evidence type="ECO:0000256" key="3">
    <source>
        <dbReference type="SAM" id="SignalP"/>
    </source>
</evidence>
<dbReference type="InterPro" id="IPR001599">
    <property type="entry name" value="Macroglobln_a2"/>
</dbReference>
<dbReference type="SMART" id="SM01360">
    <property type="entry name" value="A2M"/>
    <property type="match status" value="1"/>
</dbReference>
<feature type="region of interest" description="Disordered" evidence="2">
    <location>
        <begin position="668"/>
        <end position="687"/>
    </location>
</feature>
<dbReference type="Proteomes" id="UP000241167">
    <property type="component" value="Unassembled WGS sequence"/>
</dbReference>
<gene>
    <name evidence="6" type="ORF">C7I55_11585</name>
</gene>
<feature type="compositionally biased region" description="Polar residues" evidence="2">
    <location>
        <begin position="675"/>
        <end position="687"/>
    </location>
</feature>